<sequence length="493" mass="55378">MNSPISLQLFNKISFAPSSHRAVYLQLSDVILSSIKKGKLRSGQKLPGSREVAALLKINRITVARAYEELQSQGWLESFVGSGTFVSSHIIDHEPENLGGGLVPASLKKAGFVMPSQNYLDSASDHPIMELHLDDGYPDARLAPLKEFYRAYRTQLTRSGLYDKFGSYGNPAGPGYYREAIASHLNETRGLKAKADNILSVRGTLMGINLVCSALINPGDVIVSGIPGWKRAEHNFIHARARHIGIKIDEHGIIVDELREICRKQTVRMVYVTPHHHYPTTVSLRIDRRLELLRLANEYGFIIFEDDYDYDFHYKHSPLLPLASADENGMVIYCGSFGKSFSPAFRMGYLVAAENVIQHLARVRILLDRQGDHILDNAMAELLNDNTVRRYLRKSLAVYEERRDLFCGLLSAELKDKVSFAIPEGGMTVWTEFDPSINLEELAKKAFRKGLYISDGKAHQYPDYKTNGVRLGFASSSKEELIKSVEILKGLEY</sequence>
<dbReference type="PANTHER" id="PTHR46577">
    <property type="entry name" value="HTH-TYPE TRANSCRIPTIONAL REGULATORY PROTEIN GABR"/>
    <property type="match status" value="1"/>
</dbReference>
<dbReference type="EMBL" id="CP017141">
    <property type="protein sequence ID" value="AOM79423.1"/>
    <property type="molecule type" value="Genomic_DNA"/>
</dbReference>
<dbReference type="SMART" id="SM00345">
    <property type="entry name" value="HTH_GNTR"/>
    <property type="match status" value="1"/>
</dbReference>
<dbReference type="Pfam" id="PF00392">
    <property type="entry name" value="GntR"/>
    <property type="match status" value="1"/>
</dbReference>
<comment type="similarity">
    <text evidence="1">In the C-terminal section; belongs to the class-I pyridoxal-phosphate-dependent aminotransferase family.</text>
</comment>
<gene>
    <name evidence="7" type="ORF">BFS30_21005</name>
</gene>
<dbReference type="InterPro" id="IPR036390">
    <property type="entry name" value="WH_DNA-bd_sf"/>
</dbReference>
<reference evidence="7 8" key="1">
    <citation type="submission" date="2016-08" db="EMBL/GenBank/DDBJ databases">
        <authorList>
            <person name="Seilhamer J.J."/>
        </authorList>
    </citation>
    <scope>NUCLEOTIDE SEQUENCE [LARGE SCALE GENOMIC DNA]</scope>
    <source>
        <strain evidence="7 8">DX4</strain>
    </source>
</reference>
<evidence type="ECO:0000313" key="7">
    <source>
        <dbReference type="EMBL" id="AOM79423.1"/>
    </source>
</evidence>
<dbReference type="GO" id="GO:0003677">
    <property type="term" value="F:DNA binding"/>
    <property type="evidence" value="ECO:0007669"/>
    <property type="project" value="UniProtKB-KW"/>
</dbReference>
<dbReference type="SUPFAM" id="SSF46785">
    <property type="entry name" value="Winged helix' DNA-binding domain"/>
    <property type="match status" value="1"/>
</dbReference>
<dbReference type="AlphaFoldDB" id="A0A1D7QLD7"/>
<dbReference type="Proteomes" id="UP000094313">
    <property type="component" value="Chromosome"/>
</dbReference>
<keyword evidence="2" id="KW-0663">Pyridoxal phosphate</keyword>
<evidence type="ECO:0000313" key="8">
    <source>
        <dbReference type="Proteomes" id="UP000094313"/>
    </source>
</evidence>
<evidence type="ECO:0000256" key="1">
    <source>
        <dbReference type="ARBA" id="ARBA00005384"/>
    </source>
</evidence>
<protein>
    <submittedName>
        <fullName evidence="7">GntR family transcriptional regulator</fullName>
    </submittedName>
</protein>
<keyword evidence="8" id="KW-1185">Reference proteome</keyword>
<dbReference type="SUPFAM" id="SSF53383">
    <property type="entry name" value="PLP-dependent transferases"/>
    <property type="match status" value="1"/>
</dbReference>
<dbReference type="GO" id="GO:0030170">
    <property type="term" value="F:pyridoxal phosphate binding"/>
    <property type="evidence" value="ECO:0007669"/>
    <property type="project" value="InterPro"/>
</dbReference>
<organism evidence="7 8">
    <name type="scientific">Pedobacter steynii</name>
    <dbReference type="NCBI Taxonomy" id="430522"/>
    <lineage>
        <taxon>Bacteria</taxon>
        <taxon>Pseudomonadati</taxon>
        <taxon>Bacteroidota</taxon>
        <taxon>Sphingobacteriia</taxon>
        <taxon>Sphingobacteriales</taxon>
        <taxon>Sphingobacteriaceae</taxon>
        <taxon>Pedobacter</taxon>
    </lineage>
</organism>
<evidence type="ECO:0000256" key="2">
    <source>
        <dbReference type="ARBA" id="ARBA00022898"/>
    </source>
</evidence>
<dbReference type="InterPro" id="IPR000524">
    <property type="entry name" value="Tscrpt_reg_HTH_GntR"/>
</dbReference>
<dbReference type="PROSITE" id="PS50949">
    <property type="entry name" value="HTH_GNTR"/>
    <property type="match status" value="1"/>
</dbReference>
<dbReference type="Gene3D" id="1.10.10.10">
    <property type="entry name" value="Winged helix-like DNA-binding domain superfamily/Winged helix DNA-binding domain"/>
    <property type="match status" value="1"/>
</dbReference>
<keyword evidence="5" id="KW-0804">Transcription</keyword>
<dbReference type="Pfam" id="PF00155">
    <property type="entry name" value="Aminotran_1_2"/>
    <property type="match status" value="1"/>
</dbReference>
<dbReference type="CDD" id="cd07377">
    <property type="entry name" value="WHTH_GntR"/>
    <property type="match status" value="1"/>
</dbReference>
<dbReference type="InterPro" id="IPR051446">
    <property type="entry name" value="HTH_trans_reg/aminotransferase"/>
</dbReference>
<dbReference type="InterPro" id="IPR036388">
    <property type="entry name" value="WH-like_DNA-bd_sf"/>
</dbReference>
<dbReference type="PRINTS" id="PR00035">
    <property type="entry name" value="HTHGNTR"/>
</dbReference>
<dbReference type="Gene3D" id="3.40.640.10">
    <property type="entry name" value="Type I PLP-dependent aspartate aminotransferase-like (Major domain)"/>
    <property type="match status" value="1"/>
</dbReference>
<dbReference type="InterPro" id="IPR015424">
    <property type="entry name" value="PyrdxlP-dep_Trfase"/>
</dbReference>
<accession>A0A1D7QLD7</accession>
<dbReference type="KEGG" id="psty:BFS30_21005"/>
<dbReference type="PANTHER" id="PTHR46577:SF1">
    <property type="entry name" value="HTH-TYPE TRANSCRIPTIONAL REGULATORY PROTEIN GABR"/>
    <property type="match status" value="1"/>
</dbReference>
<dbReference type="InterPro" id="IPR004839">
    <property type="entry name" value="Aminotransferase_I/II_large"/>
</dbReference>
<keyword evidence="4" id="KW-0238">DNA-binding</keyword>
<feature type="domain" description="HTH gntR-type" evidence="6">
    <location>
        <begin position="21"/>
        <end position="89"/>
    </location>
</feature>
<evidence type="ECO:0000256" key="5">
    <source>
        <dbReference type="ARBA" id="ARBA00023163"/>
    </source>
</evidence>
<proteinExistence type="inferred from homology"/>
<evidence type="ECO:0000259" key="6">
    <source>
        <dbReference type="PROSITE" id="PS50949"/>
    </source>
</evidence>
<keyword evidence="3" id="KW-0805">Transcription regulation</keyword>
<evidence type="ECO:0000256" key="4">
    <source>
        <dbReference type="ARBA" id="ARBA00023125"/>
    </source>
</evidence>
<dbReference type="GO" id="GO:0003700">
    <property type="term" value="F:DNA-binding transcription factor activity"/>
    <property type="evidence" value="ECO:0007669"/>
    <property type="project" value="InterPro"/>
</dbReference>
<dbReference type="RefSeq" id="WP_069381085.1">
    <property type="nucleotide sequence ID" value="NZ_CP017141.1"/>
</dbReference>
<dbReference type="CDD" id="cd00609">
    <property type="entry name" value="AAT_like"/>
    <property type="match status" value="1"/>
</dbReference>
<evidence type="ECO:0000256" key="3">
    <source>
        <dbReference type="ARBA" id="ARBA00023015"/>
    </source>
</evidence>
<dbReference type="InterPro" id="IPR015421">
    <property type="entry name" value="PyrdxlP-dep_Trfase_major"/>
</dbReference>
<dbReference type="OrthoDB" id="594134at2"/>
<name>A0A1D7QLD7_9SPHI</name>